<protein>
    <submittedName>
        <fullName evidence="1">Uncharacterized protein</fullName>
    </submittedName>
</protein>
<sequence length="67" mass="7442">MLGDSPFDDRIADVHYVACRECGHLFETIEDDHLTGDCPGAVTTQVEYARQYPDAPLATRESVERSA</sequence>
<evidence type="ECO:0000313" key="2">
    <source>
        <dbReference type="Proteomes" id="UP000243250"/>
    </source>
</evidence>
<dbReference type="STRING" id="555875.SAMN04488124_0440"/>
<name>A0A1I6FWN5_9EURY</name>
<dbReference type="Proteomes" id="UP000243250">
    <property type="component" value="Unassembled WGS sequence"/>
</dbReference>
<dbReference type="EMBL" id="FOYS01000001">
    <property type="protein sequence ID" value="SFR34318.1"/>
    <property type="molecule type" value="Genomic_DNA"/>
</dbReference>
<accession>A0A1I6FWN5</accession>
<organism evidence="1 2">
    <name type="scientific">Halogeometricum limi</name>
    <dbReference type="NCBI Taxonomy" id="555875"/>
    <lineage>
        <taxon>Archaea</taxon>
        <taxon>Methanobacteriati</taxon>
        <taxon>Methanobacteriota</taxon>
        <taxon>Stenosarchaea group</taxon>
        <taxon>Halobacteria</taxon>
        <taxon>Halobacteriales</taxon>
        <taxon>Haloferacaceae</taxon>
        <taxon>Halogeometricum</taxon>
    </lineage>
</organism>
<gene>
    <name evidence="1" type="ORF">SAMN04488124_0440</name>
</gene>
<dbReference type="RefSeq" id="WP_245758271.1">
    <property type="nucleotide sequence ID" value="NZ_FOYS01000001.1"/>
</dbReference>
<keyword evidence="2" id="KW-1185">Reference proteome</keyword>
<reference evidence="2" key="1">
    <citation type="submission" date="2016-10" db="EMBL/GenBank/DDBJ databases">
        <authorList>
            <person name="Varghese N."/>
            <person name="Submissions S."/>
        </authorList>
    </citation>
    <scope>NUCLEOTIDE SEQUENCE [LARGE SCALE GENOMIC DNA]</scope>
    <source>
        <strain evidence="2">CGMCC 1.8711</strain>
    </source>
</reference>
<dbReference type="AlphaFoldDB" id="A0A1I6FWN5"/>
<proteinExistence type="predicted"/>
<evidence type="ECO:0000313" key="1">
    <source>
        <dbReference type="EMBL" id="SFR34318.1"/>
    </source>
</evidence>